<sequence length="157" mass="17273">MVAFSDDENPWSGDGGDEVFSAGDEDEGGARAPGDEVQAAARVAKATRHGVRETKDLGALNCPERRALGGSQNRRRRRRWSPARTQGRVPGGDDEQRRRSHWSARRERGPTRQRNPPNARADEAGPTLAQRWATRGPCAWERGVGPMRFGPVTISGY</sequence>
<evidence type="ECO:0000313" key="2">
    <source>
        <dbReference type="EMBL" id="CCI55282.1"/>
    </source>
</evidence>
<dbReference type="EMBL" id="FO203436">
    <property type="protein sequence ID" value="CCI55282.1"/>
    <property type="molecule type" value="Genomic_DNA"/>
</dbReference>
<name>L0P2B6_PHYED</name>
<accession>L0P2B6</accession>
<feature type="region of interest" description="Disordered" evidence="1">
    <location>
        <begin position="1"/>
        <end position="130"/>
    </location>
</feature>
<reference evidence="2" key="1">
    <citation type="submission" date="2012-05" db="EMBL/GenBank/DDBJ databases">
        <authorList>
            <person name="Han B."/>
            <person name="Lu Y."/>
            <person name="Feng Q."/>
            <person name="Zhao Q."/>
            <person name="Lu T.T."/>
            <person name="Li Y."/>
            <person name="Liu K.Y."/>
            <person name="Huang X.H."/>
            <person name="Fan D.L."/>
            <person name="Weng Q.J."/>
            <person name="Zhang L."/>
            <person name="Lu Y.Q."/>
            <person name="Guo Y.L."/>
            <person name="Li W.J."/>
            <person name="Zhou C.C."/>
            <person name="Lu H.Y."/>
            <person name="Huang T."/>
            <person name="Zhu C.R."/>
            <person name="Zhao Y."/>
            <person name="Hu T."/>
            <person name="Yao N."/>
        </authorList>
    </citation>
    <scope>NUCLEOTIDE SEQUENCE</scope>
</reference>
<evidence type="ECO:0000256" key="1">
    <source>
        <dbReference type="SAM" id="MobiDB-lite"/>
    </source>
</evidence>
<protein>
    <submittedName>
        <fullName evidence="2">PH01B001G05.5 protein</fullName>
    </submittedName>
</protein>
<organism evidence="2">
    <name type="scientific">Phyllostachys edulis</name>
    <name type="common">Tortoise shell bamboo</name>
    <name type="synonym">Bambusa edulis</name>
    <dbReference type="NCBI Taxonomy" id="38705"/>
    <lineage>
        <taxon>Eukaryota</taxon>
        <taxon>Viridiplantae</taxon>
        <taxon>Streptophyta</taxon>
        <taxon>Embryophyta</taxon>
        <taxon>Tracheophyta</taxon>
        <taxon>Spermatophyta</taxon>
        <taxon>Magnoliopsida</taxon>
        <taxon>Liliopsida</taxon>
        <taxon>Poales</taxon>
        <taxon>Poaceae</taxon>
        <taxon>BOP clade</taxon>
        <taxon>Bambusoideae</taxon>
        <taxon>Arundinarodae</taxon>
        <taxon>Arundinarieae</taxon>
        <taxon>Arundinariinae</taxon>
        <taxon>Phyllostachys</taxon>
    </lineage>
</organism>
<proteinExistence type="predicted"/>
<dbReference type="AlphaFoldDB" id="L0P2B6"/>
<gene>
    <name evidence="2" type="primary">PH01B001G05.5</name>
</gene>